<sequence length="200" mass="21747">MAVAHDAHVRQLIARAKDGTIPSQEVKEIARAISEGRAGRDLYWLLYAVARAGGPAYEPLIATYLIHPEDPEVSGLAVQVLTGHWRMGAKYSKQILELLGSPEWDLSDDAFVAAVSGAGAILHDGFDAELLRALLKLAEEGRGEYNDDLMQRFAVEAIARGLGAGHAELTSLPEGVTRAEWSQSLLRAARDRLREAARQP</sequence>
<organism evidence="1 2">
    <name type="scientific">Streptomyces cathayae</name>
    <dbReference type="NCBI Taxonomy" id="3031124"/>
    <lineage>
        <taxon>Bacteria</taxon>
        <taxon>Bacillati</taxon>
        <taxon>Actinomycetota</taxon>
        <taxon>Actinomycetes</taxon>
        <taxon>Kitasatosporales</taxon>
        <taxon>Streptomycetaceae</taxon>
        <taxon>Streptomyces</taxon>
    </lineage>
</organism>
<dbReference type="EMBL" id="CP121682">
    <property type="protein sequence ID" value="WGD43360.1"/>
    <property type="molecule type" value="Genomic_DNA"/>
</dbReference>
<reference evidence="1 2" key="1">
    <citation type="submission" date="2023-03" db="EMBL/GenBank/DDBJ databases">
        <authorList>
            <person name="Mo P."/>
        </authorList>
    </citation>
    <scope>NUCLEOTIDE SEQUENCE [LARGE SCALE GENOMIC DNA]</scope>
    <source>
        <strain evidence="1 2">HUAS 5</strain>
    </source>
</reference>
<accession>A0ABY8K918</accession>
<evidence type="ECO:0000313" key="1">
    <source>
        <dbReference type="EMBL" id="WGD43360.1"/>
    </source>
</evidence>
<dbReference type="Proteomes" id="UP001216440">
    <property type="component" value="Chromosome"/>
</dbReference>
<name>A0ABY8K918_9ACTN</name>
<proteinExistence type="predicted"/>
<keyword evidence="2" id="KW-1185">Reference proteome</keyword>
<evidence type="ECO:0000313" key="2">
    <source>
        <dbReference type="Proteomes" id="UP001216440"/>
    </source>
</evidence>
<dbReference type="RefSeq" id="WP_279336412.1">
    <property type="nucleotide sequence ID" value="NZ_CP121682.1"/>
</dbReference>
<gene>
    <name evidence="1" type="ORF">PYS65_26325</name>
</gene>
<protein>
    <recommendedName>
        <fullName evidence="3">HEAT repeat domain-containing protein</fullName>
    </recommendedName>
</protein>
<evidence type="ECO:0008006" key="3">
    <source>
        <dbReference type="Google" id="ProtNLM"/>
    </source>
</evidence>